<accession>A0A5C6U288</accession>
<comment type="caution">
    <text evidence="1">The sequence shown here is derived from an EMBL/GenBank/DDBJ whole genome shotgun (WGS) entry which is preliminary data.</text>
</comment>
<evidence type="ECO:0000313" key="1">
    <source>
        <dbReference type="EMBL" id="TXC67004.1"/>
    </source>
</evidence>
<dbReference type="AlphaFoldDB" id="A0A5C6U288"/>
<dbReference type="EMBL" id="VOPW01000001">
    <property type="protein sequence ID" value="TXC67004.1"/>
    <property type="molecule type" value="Genomic_DNA"/>
</dbReference>
<gene>
    <name evidence="1" type="ORF">FSC37_18250</name>
</gene>
<keyword evidence="2" id="KW-1185">Reference proteome</keyword>
<dbReference type="Proteomes" id="UP000321832">
    <property type="component" value="Unassembled WGS sequence"/>
</dbReference>
<evidence type="ECO:0000313" key="2">
    <source>
        <dbReference type="Proteomes" id="UP000321832"/>
    </source>
</evidence>
<proteinExistence type="predicted"/>
<name>A0A5C6U288_9BURK</name>
<protein>
    <submittedName>
        <fullName evidence="1">Uncharacterized protein</fullName>
    </submittedName>
</protein>
<sequence length="59" mass="6009">MLNRHGNPVCGTGRCVIDIHGEVMCSASPRGSAALDRYSKAVCTAGCATATANACTPLK</sequence>
<organism evidence="1 2">
    <name type="scientific">Piscinibacter aquaticus</name>
    <dbReference type="NCBI Taxonomy" id="392597"/>
    <lineage>
        <taxon>Bacteria</taxon>
        <taxon>Pseudomonadati</taxon>
        <taxon>Pseudomonadota</taxon>
        <taxon>Betaproteobacteria</taxon>
        <taxon>Burkholderiales</taxon>
        <taxon>Sphaerotilaceae</taxon>
        <taxon>Piscinibacter</taxon>
    </lineage>
</organism>
<reference evidence="1 2" key="1">
    <citation type="submission" date="2019-08" db="EMBL/GenBank/DDBJ databases">
        <authorList>
            <person name="Khan S.A."/>
            <person name="Jeon C.O."/>
            <person name="Jeong S.E."/>
        </authorList>
    </citation>
    <scope>NUCLEOTIDE SEQUENCE [LARGE SCALE GENOMIC DNA]</scope>
    <source>
        <strain evidence="2">IMCC1728</strain>
    </source>
</reference>